<dbReference type="InterPro" id="IPR037401">
    <property type="entry name" value="SnoaL-like"/>
</dbReference>
<protein>
    <recommendedName>
        <fullName evidence="1">SnoaL-like domain-containing protein</fullName>
    </recommendedName>
</protein>
<dbReference type="EMBL" id="UOEH01000236">
    <property type="protein sequence ID" value="VAV97778.1"/>
    <property type="molecule type" value="Genomic_DNA"/>
</dbReference>
<dbReference type="Pfam" id="PF12680">
    <property type="entry name" value="SnoaL_2"/>
    <property type="match status" value="1"/>
</dbReference>
<dbReference type="Gene3D" id="3.10.450.50">
    <property type="match status" value="1"/>
</dbReference>
<name>A0A3B0SB70_9ZZZZ</name>
<organism evidence="2">
    <name type="scientific">hydrothermal vent metagenome</name>
    <dbReference type="NCBI Taxonomy" id="652676"/>
    <lineage>
        <taxon>unclassified sequences</taxon>
        <taxon>metagenomes</taxon>
        <taxon>ecological metagenomes</taxon>
    </lineage>
</organism>
<reference evidence="2" key="1">
    <citation type="submission" date="2018-06" db="EMBL/GenBank/DDBJ databases">
        <authorList>
            <person name="Zhirakovskaya E."/>
        </authorList>
    </citation>
    <scope>NUCLEOTIDE SEQUENCE</scope>
</reference>
<gene>
    <name evidence="2" type="ORF">MNBD_ALPHA05-2154</name>
</gene>
<dbReference type="AlphaFoldDB" id="A0A3B0SB70"/>
<accession>A0A3B0SB70</accession>
<proteinExistence type="predicted"/>
<sequence length="140" mass="15444">MSISLPMPSQTTLTRWHAIIASRDLSALPDIIHPDAIFRSPVAHTPYHGRDALVLALSTVIDVFEDLTYHREFATEDGKDVTLEFSAKVGGKKLKGADFIKFDDDGLIIEFEVMIRPASGLMALGEEMGKRVGAKLAEYK</sequence>
<feature type="domain" description="SnoaL-like" evidence="1">
    <location>
        <begin position="14"/>
        <end position="110"/>
    </location>
</feature>
<dbReference type="InterPro" id="IPR032710">
    <property type="entry name" value="NTF2-like_dom_sf"/>
</dbReference>
<dbReference type="SUPFAM" id="SSF54427">
    <property type="entry name" value="NTF2-like"/>
    <property type="match status" value="1"/>
</dbReference>
<evidence type="ECO:0000259" key="1">
    <source>
        <dbReference type="Pfam" id="PF12680"/>
    </source>
</evidence>
<evidence type="ECO:0000313" key="2">
    <source>
        <dbReference type="EMBL" id="VAV97778.1"/>
    </source>
</evidence>